<organism evidence="13 14">
    <name type="scientific">Paenibacillus phytohabitans</name>
    <dbReference type="NCBI Taxonomy" id="2654978"/>
    <lineage>
        <taxon>Bacteria</taxon>
        <taxon>Bacillati</taxon>
        <taxon>Bacillota</taxon>
        <taxon>Bacilli</taxon>
        <taxon>Bacillales</taxon>
        <taxon>Paenibacillaceae</taxon>
        <taxon>Paenibacillus</taxon>
    </lineage>
</organism>
<dbReference type="EMBL" id="WHOB01000059">
    <property type="protein sequence ID" value="NOU80966.1"/>
    <property type="molecule type" value="Genomic_DNA"/>
</dbReference>
<evidence type="ECO:0000256" key="11">
    <source>
        <dbReference type="ARBA" id="ARBA00051301"/>
    </source>
</evidence>
<reference evidence="13 14" key="1">
    <citation type="submission" date="2019-10" db="EMBL/GenBank/DDBJ databases">
        <title>Description of Paenibacillus terricola sp. nov.</title>
        <authorList>
            <person name="Carlier A."/>
            <person name="Qi S."/>
        </authorList>
    </citation>
    <scope>NUCLEOTIDE SEQUENCE [LARGE SCALE GENOMIC DNA]</scope>
    <source>
        <strain evidence="13 14">LMG 31459</strain>
    </source>
</reference>
<gene>
    <name evidence="13" type="ORF">GC101_19070</name>
</gene>
<accession>A0ABX1YJG4</accession>
<evidence type="ECO:0000313" key="13">
    <source>
        <dbReference type="EMBL" id="NOU80966.1"/>
    </source>
</evidence>
<evidence type="ECO:0000259" key="12">
    <source>
        <dbReference type="Pfam" id="PF07687"/>
    </source>
</evidence>
<evidence type="ECO:0000256" key="3">
    <source>
        <dbReference type="ARBA" id="ARBA00005130"/>
    </source>
</evidence>
<proteinExistence type="inferred from homology"/>
<comment type="cofactor">
    <cofactor evidence="1">
        <name>Co(2+)</name>
        <dbReference type="ChEBI" id="CHEBI:48828"/>
    </cofactor>
</comment>
<evidence type="ECO:0000256" key="9">
    <source>
        <dbReference type="ARBA" id="ARBA00022833"/>
    </source>
</evidence>
<comment type="caution">
    <text evidence="13">The sequence shown here is derived from an EMBL/GenBank/DDBJ whole genome shotgun (WGS) entry which is preliminary data.</text>
</comment>
<dbReference type="Gene3D" id="3.40.630.10">
    <property type="entry name" value="Zn peptidases"/>
    <property type="match status" value="2"/>
</dbReference>
<dbReference type="InterPro" id="IPR036264">
    <property type="entry name" value="Bact_exopeptidase_dim_dom"/>
</dbReference>
<dbReference type="SUPFAM" id="SSF53187">
    <property type="entry name" value="Zn-dependent exopeptidases"/>
    <property type="match status" value="1"/>
</dbReference>
<comment type="pathway">
    <text evidence="3">Amino-acid biosynthesis; L-lysine biosynthesis via DAP pathway; LL-2,6-diaminopimelate from (S)-tetrahydrodipicolinate (succinylase route): step 3/3.</text>
</comment>
<dbReference type="EC" id="3.5.1.18" evidence="5"/>
<dbReference type="PANTHER" id="PTHR43808">
    <property type="entry name" value="ACETYLORNITHINE DEACETYLASE"/>
    <property type="match status" value="1"/>
</dbReference>
<dbReference type="InterPro" id="IPR050072">
    <property type="entry name" value="Peptidase_M20A"/>
</dbReference>
<comment type="catalytic activity">
    <reaction evidence="11">
        <text>N-succinyl-(2S,6S)-2,6-diaminopimelate + H2O = (2S,6S)-2,6-diaminopimelate + succinate</text>
        <dbReference type="Rhea" id="RHEA:22608"/>
        <dbReference type="ChEBI" id="CHEBI:15377"/>
        <dbReference type="ChEBI" id="CHEBI:30031"/>
        <dbReference type="ChEBI" id="CHEBI:57609"/>
        <dbReference type="ChEBI" id="CHEBI:58087"/>
        <dbReference type="EC" id="3.5.1.18"/>
    </reaction>
</comment>
<evidence type="ECO:0000256" key="6">
    <source>
        <dbReference type="ARBA" id="ARBA00016853"/>
    </source>
</evidence>
<feature type="domain" description="Peptidase M20 dimerisation" evidence="12">
    <location>
        <begin position="182"/>
        <end position="289"/>
    </location>
</feature>
<dbReference type="NCBIfam" id="TIGR01910">
    <property type="entry name" value="DapE-ArgE"/>
    <property type="match status" value="1"/>
</dbReference>
<keyword evidence="8" id="KW-0378">Hydrolase</keyword>
<sequence length="395" mass="41963">MGQVEIDPAEITRVLQELVAIPSVNPAFEGGCGEAGVADYVKQYLAEHGIPYMEQLVEPGRSNIIGMLPGQHPGPALLLEAHMDTVQTTGMTIDPFAGTVTDGRLYGRGACDTKGSLAAMLVAVAALKRSGLPLPVGVHVAAVIDEEYRYTGVSRLAASISSGELSYCGAVVGEPTGLHRVIAHKGCVRFYIDVHGKPGHSSEPGKGVNAIEQMAEVIRYLKEEIAPLYALQEHPLVGAPTHCISEITGGAAPNTIPGSCRITIDRRTVPGEEPLEVWQGFKDRLQELKQNVPGLKLTVQEPFIIDYAMETSGSHPLVLQLASAVTGYAEGRHEHGAAYGTDASKLARVSVPSVVFGPGDIGQAHTDNEWVSVQEVVSAASALAELILHYRRDGM</sequence>
<dbReference type="Pfam" id="PF01546">
    <property type="entry name" value="Peptidase_M20"/>
    <property type="match status" value="1"/>
</dbReference>
<keyword evidence="9" id="KW-0862">Zinc</keyword>
<dbReference type="InterPro" id="IPR010182">
    <property type="entry name" value="ArgE/DapE"/>
</dbReference>
<evidence type="ECO:0000256" key="1">
    <source>
        <dbReference type="ARBA" id="ARBA00001941"/>
    </source>
</evidence>
<dbReference type="RefSeq" id="WP_171718513.1">
    <property type="nucleotide sequence ID" value="NZ_WHOB01000059.1"/>
</dbReference>
<dbReference type="InterPro" id="IPR002933">
    <property type="entry name" value="Peptidase_M20"/>
</dbReference>
<keyword evidence="14" id="KW-1185">Reference proteome</keyword>
<name>A0ABX1YJG4_9BACL</name>
<dbReference type="PROSITE" id="PS00758">
    <property type="entry name" value="ARGE_DAPE_CPG2_1"/>
    <property type="match status" value="1"/>
</dbReference>
<comment type="similarity">
    <text evidence="4">Belongs to the peptidase M20A family.</text>
</comment>
<dbReference type="InterPro" id="IPR011650">
    <property type="entry name" value="Peptidase_M20_dimer"/>
</dbReference>
<dbReference type="Pfam" id="PF07687">
    <property type="entry name" value="M20_dimer"/>
    <property type="match status" value="1"/>
</dbReference>
<evidence type="ECO:0000256" key="5">
    <source>
        <dbReference type="ARBA" id="ARBA00011921"/>
    </source>
</evidence>
<keyword evidence="10" id="KW-0170">Cobalt</keyword>
<dbReference type="CDD" id="cd03894">
    <property type="entry name" value="M20_ArgE"/>
    <property type="match status" value="1"/>
</dbReference>
<evidence type="ECO:0000256" key="7">
    <source>
        <dbReference type="ARBA" id="ARBA00022723"/>
    </source>
</evidence>
<keyword evidence="7" id="KW-0479">Metal-binding</keyword>
<dbReference type="InterPro" id="IPR001261">
    <property type="entry name" value="ArgE/DapE_CS"/>
</dbReference>
<protein>
    <recommendedName>
        <fullName evidence="6">Probable succinyl-diaminopimelate desuccinylase</fullName>
        <ecNumber evidence="5">3.5.1.18</ecNumber>
    </recommendedName>
</protein>
<evidence type="ECO:0000256" key="2">
    <source>
        <dbReference type="ARBA" id="ARBA00001947"/>
    </source>
</evidence>
<dbReference type="SUPFAM" id="SSF55031">
    <property type="entry name" value="Bacterial exopeptidase dimerisation domain"/>
    <property type="match status" value="1"/>
</dbReference>
<comment type="cofactor">
    <cofactor evidence="2">
        <name>Zn(2+)</name>
        <dbReference type="ChEBI" id="CHEBI:29105"/>
    </cofactor>
</comment>
<evidence type="ECO:0000256" key="4">
    <source>
        <dbReference type="ARBA" id="ARBA00006247"/>
    </source>
</evidence>
<dbReference type="Gene3D" id="3.30.70.360">
    <property type="match status" value="1"/>
</dbReference>
<evidence type="ECO:0000256" key="8">
    <source>
        <dbReference type="ARBA" id="ARBA00022801"/>
    </source>
</evidence>
<evidence type="ECO:0000256" key="10">
    <source>
        <dbReference type="ARBA" id="ARBA00023285"/>
    </source>
</evidence>
<evidence type="ECO:0000313" key="14">
    <source>
        <dbReference type="Proteomes" id="UP000596857"/>
    </source>
</evidence>
<dbReference type="Proteomes" id="UP000596857">
    <property type="component" value="Unassembled WGS sequence"/>
</dbReference>